<feature type="compositionally biased region" description="Low complexity" evidence="10">
    <location>
        <begin position="138"/>
        <end position="158"/>
    </location>
</feature>
<protein>
    <recommendedName>
        <fullName evidence="3">histone deacetylase</fullName>
        <ecNumber evidence="3">3.5.1.98</ecNumber>
    </recommendedName>
</protein>
<keyword evidence="8" id="KW-0804">Transcription</keyword>
<feature type="compositionally biased region" description="Polar residues" evidence="10">
    <location>
        <begin position="345"/>
        <end position="369"/>
    </location>
</feature>
<evidence type="ECO:0000259" key="11">
    <source>
        <dbReference type="Pfam" id="PF00850"/>
    </source>
</evidence>
<feature type="compositionally biased region" description="Polar residues" evidence="10">
    <location>
        <begin position="293"/>
        <end position="306"/>
    </location>
</feature>
<dbReference type="Gene3D" id="3.40.800.20">
    <property type="entry name" value="Histone deacetylase domain"/>
    <property type="match status" value="1"/>
</dbReference>
<dbReference type="InterPro" id="IPR000286">
    <property type="entry name" value="HDACs"/>
</dbReference>
<comment type="similarity">
    <text evidence="2">Belongs to the histone deacetylase family. HD type 2 subfamily.</text>
</comment>
<dbReference type="GO" id="GO:0000118">
    <property type="term" value="C:histone deacetylase complex"/>
    <property type="evidence" value="ECO:0007669"/>
    <property type="project" value="TreeGrafter"/>
</dbReference>
<feature type="compositionally biased region" description="Low complexity" evidence="10">
    <location>
        <begin position="314"/>
        <end position="324"/>
    </location>
</feature>
<dbReference type="InterPro" id="IPR023696">
    <property type="entry name" value="Ureohydrolase_dom_sf"/>
</dbReference>
<keyword evidence="7" id="KW-0805">Transcription regulation</keyword>
<dbReference type="KEGG" id="dfa:DFA_05145"/>
<dbReference type="PANTHER" id="PTHR10625:SF5">
    <property type="entry name" value="HISTONE DEACETYLASE"/>
    <property type="match status" value="1"/>
</dbReference>
<feature type="region of interest" description="Disordered" evidence="10">
    <location>
        <begin position="105"/>
        <end position="424"/>
    </location>
</feature>
<feature type="compositionally biased region" description="Polar residues" evidence="10">
    <location>
        <begin position="159"/>
        <end position="181"/>
    </location>
</feature>
<keyword evidence="6" id="KW-0156">Chromatin regulator</keyword>
<dbReference type="RefSeq" id="XP_004360866.1">
    <property type="nucleotide sequence ID" value="XM_004360809.1"/>
</dbReference>
<dbReference type="Pfam" id="PF00850">
    <property type="entry name" value="Hist_deacetyl"/>
    <property type="match status" value="1"/>
</dbReference>
<evidence type="ECO:0000313" key="13">
    <source>
        <dbReference type="Proteomes" id="UP000007797"/>
    </source>
</evidence>
<evidence type="ECO:0000313" key="12">
    <source>
        <dbReference type="EMBL" id="EGG23015.1"/>
    </source>
</evidence>
<dbReference type="InterPro" id="IPR023801">
    <property type="entry name" value="His_deacetylse_dom"/>
</dbReference>
<evidence type="ECO:0000256" key="8">
    <source>
        <dbReference type="ARBA" id="ARBA00023163"/>
    </source>
</evidence>
<feature type="compositionally biased region" description="Polar residues" evidence="10">
    <location>
        <begin position="398"/>
        <end position="410"/>
    </location>
</feature>
<name>F4PNG2_CACFS</name>
<dbReference type="InterPro" id="IPR037138">
    <property type="entry name" value="His_deacetylse_dom_sf"/>
</dbReference>
<keyword evidence="13" id="KW-1185">Reference proteome</keyword>
<dbReference type="EC" id="3.5.1.98" evidence="3"/>
<gene>
    <name evidence="12" type="ORF">DFA_05145</name>
</gene>
<feature type="compositionally biased region" description="Low complexity" evidence="10">
    <location>
        <begin position="274"/>
        <end position="288"/>
    </location>
</feature>
<evidence type="ECO:0000256" key="5">
    <source>
        <dbReference type="ARBA" id="ARBA00022801"/>
    </source>
</evidence>
<feature type="compositionally biased region" description="Low complexity" evidence="10">
    <location>
        <begin position="121"/>
        <end position="131"/>
    </location>
</feature>
<evidence type="ECO:0000256" key="4">
    <source>
        <dbReference type="ARBA" id="ARBA00022491"/>
    </source>
</evidence>
<dbReference type="PRINTS" id="PR01270">
    <property type="entry name" value="HDASUPER"/>
</dbReference>
<comment type="subcellular location">
    <subcellularLocation>
        <location evidence="1">Nucleus</location>
    </subcellularLocation>
</comment>
<sequence>MTSIQAITVSDRAVIEKPACCSSAQRGHCTGHCPRIEDVFYSQRKGKTNKGAQRWRCKACGTKWTSKGIIQPPVVPDTLVSSIGYGSGPEEGSLDLSQRRIKRTKLSDGLMNTPPPYGLFTSNTSPTGSPMSSPPSPTSSLVVPSSTPSTRSLLASTSQSNNQSFVPILPTSSTPTGSSMRASGGSIPTTSSSSNSNNGSKALSLPGSSSNPSLMGLGNSSNLLGNSSSGGPTKPVLVGGSNNNNNNNNNNNSNNSNGNNQPPSTATRSNSMGYLQQQQQQQQQQYQLPNRFGSRSPSGTSSPINIQSQPLPPQQQQQQQQLSPKSGKSKIGMPPGKQQQSSSSTGFLSSTPYTQTRPGINSIPNGRQYQHQQQQQQQHHQQHQQHQQSSTNRRHLFDNNQSPNNPTTMYNNNNNNNNNNIDYSRVNIGDSSQFSPFGIDDNVASTSLGGGVPSTTIHSQLQSYVPSSSIIESLRKLLLSVVVFNNEYAVEHRLRLNNFLSIFSLPSSEAIYNTTSTKILLQQIDGNIFYVSKHYQCLYRTISHHHSIMEDTYAPLLDVYFDEQEIARFLVFAEQHAAIEDAYEAILHEIVQHREELNAKKESIESYINEGALHATISNATRGGSDRENGGSPVSGLEQAKQDTTRLLDSLAPFETTLATIEEGEDGDTFISKMSLRAARRSVGASLHAVDQVMRGNYSSSFVAARPPGHHAGRDGMTSGTSSQGFCILNNVCIAAKYAQLRYNVERVAVIDYDVHHGNGSEEILAGDQGFLFLSIHMYEEGFYPGSGGCTAQGAFHPLSALPDVVQLSEKDQEPLPPNIINVPMNPKSSAVSFLKAFGALIDKLNEYQPELILISCGFDAHIDDSLASLCLMEEHYVEMTKSLKKVADRWSKGRIISILEGGYNINALKQCTIAHLVALTDDD</sequence>
<organism evidence="12 13">
    <name type="scientific">Cavenderia fasciculata</name>
    <name type="common">Slime mold</name>
    <name type="synonym">Dictyostelium fasciculatum</name>
    <dbReference type="NCBI Taxonomy" id="261658"/>
    <lineage>
        <taxon>Eukaryota</taxon>
        <taxon>Amoebozoa</taxon>
        <taxon>Evosea</taxon>
        <taxon>Eumycetozoa</taxon>
        <taxon>Dictyostelia</taxon>
        <taxon>Acytosteliales</taxon>
        <taxon>Cavenderiaceae</taxon>
        <taxon>Cavenderia</taxon>
    </lineage>
</organism>
<dbReference type="OMA" id="AQRWRCK"/>
<dbReference type="EMBL" id="GL883008">
    <property type="protein sequence ID" value="EGG23015.1"/>
    <property type="molecule type" value="Genomic_DNA"/>
</dbReference>
<dbReference type="GeneID" id="14875604"/>
<dbReference type="SUPFAM" id="SSF52768">
    <property type="entry name" value="Arginase/deacetylase"/>
    <property type="match status" value="1"/>
</dbReference>
<keyword evidence="4" id="KW-0678">Repressor</keyword>
<evidence type="ECO:0000256" key="3">
    <source>
        <dbReference type="ARBA" id="ARBA00012111"/>
    </source>
</evidence>
<dbReference type="AlphaFoldDB" id="F4PNG2"/>
<keyword evidence="9" id="KW-0539">Nucleus</keyword>
<evidence type="ECO:0000256" key="1">
    <source>
        <dbReference type="ARBA" id="ARBA00004123"/>
    </source>
</evidence>
<dbReference type="Proteomes" id="UP000007797">
    <property type="component" value="Unassembled WGS sequence"/>
</dbReference>
<dbReference type="STRING" id="1054147.F4PNG2"/>
<dbReference type="OrthoDB" id="424012at2759"/>
<feature type="compositionally biased region" description="Low complexity" evidence="10">
    <location>
        <begin position="370"/>
        <end position="388"/>
    </location>
</feature>
<evidence type="ECO:0000256" key="6">
    <source>
        <dbReference type="ARBA" id="ARBA00022853"/>
    </source>
</evidence>
<proteinExistence type="inferred from homology"/>
<accession>F4PNG2</accession>
<keyword evidence="5" id="KW-0378">Hydrolase</keyword>
<evidence type="ECO:0000256" key="2">
    <source>
        <dbReference type="ARBA" id="ARBA00007738"/>
    </source>
</evidence>
<evidence type="ECO:0000256" key="9">
    <source>
        <dbReference type="ARBA" id="ARBA00023242"/>
    </source>
</evidence>
<feature type="compositionally biased region" description="Polar residues" evidence="10">
    <location>
        <begin position="261"/>
        <end position="273"/>
    </location>
</feature>
<dbReference type="GO" id="GO:0141221">
    <property type="term" value="F:histone deacetylase activity, hydrolytic mechanism"/>
    <property type="evidence" value="ECO:0007669"/>
    <property type="project" value="UniProtKB-EC"/>
</dbReference>
<feature type="domain" description="Histone deacetylase" evidence="11">
    <location>
        <begin position="663"/>
        <end position="918"/>
    </location>
</feature>
<dbReference type="PANTHER" id="PTHR10625">
    <property type="entry name" value="HISTONE DEACETYLASE HDAC1-RELATED"/>
    <property type="match status" value="1"/>
</dbReference>
<feature type="region of interest" description="Disordered" evidence="10">
    <location>
        <begin position="618"/>
        <end position="640"/>
    </location>
</feature>
<evidence type="ECO:0000256" key="7">
    <source>
        <dbReference type="ARBA" id="ARBA00023015"/>
    </source>
</evidence>
<dbReference type="GO" id="GO:0040029">
    <property type="term" value="P:epigenetic regulation of gene expression"/>
    <property type="evidence" value="ECO:0007669"/>
    <property type="project" value="TreeGrafter"/>
</dbReference>
<evidence type="ECO:0000256" key="10">
    <source>
        <dbReference type="SAM" id="MobiDB-lite"/>
    </source>
</evidence>
<feature type="compositionally biased region" description="Low complexity" evidence="10">
    <location>
        <begin position="239"/>
        <end position="260"/>
    </location>
</feature>
<feature type="compositionally biased region" description="Low complexity" evidence="10">
    <location>
        <begin position="411"/>
        <end position="420"/>
    </location>
</feature>
<feature type="compositionally biased region" description="Low complexity" evidence="10">
    <location>
        <begin position="183"/>
        <end position="232"/>
    </location>
</feature>
<reference evidence="13" key="1">
    <citation type="journal article" date="2011" name="Genome Res.">
        <title>Phylogeny-wide analysis of social amoeba genomes highlights ancient origins for complex intercellular communication.</title>
        <authorList>
            <person name="Heidel A.J."/>
            <person name="Lawal H.M."/>
            <person name="Felder M."/>
            <person name="Schilde C."/>
            <person name="Helps N.R."/>
            <person name="Tunggal B."/>
            <person name="Rivero F."/>
            <person name="John U."/>
            <person name="Schleicher M."/>
            <person name="Eichinger L."/>
            <person name="Platzer M."/>
            <person name="Noegel A.A."/>
            <person name="Schaap P."/>
            <person name="Gloeckner G."/>
        </authorList>
    </citation>
    <scope>NUCLEOTIDE SEQUENCE [LARGE SCALE GENOMIC DNA]</scope>
    <source>
        <strain evidence="13">SH3</strain>
    </source>
</reference>